<evidence type="ECO:0000313" key="4">
    <source>
        <dbReference type="Proteomes" id="UP000581135"/>
    </source>
</evidence>
<feature type="domain" description="Xaa-Pro dipeptidyl-peptidase C-terminal" evidence="2">
    <location>
        <begin position="289"/>
        <end position="523"/>
    </location>
</feature>
<reference evidence="3 4" key="1">
    <citation type="submission" date="2020-08" db="EMBL/GenBank/DDBJ databases">
        <title>Genomic Encyclopedia of Type Strains, Phase III (KMG-III): the genomes of soil and plant-associated and newly described type strains.</title>
        <authorList>
            <person name="Whitman W."/>
        </authorList>
    </citation>
    <scope>NUCLEOTIDE SEQUENCE [LARGE SCALE GENOMIC DNA]</scope>
    <source>
        <strain evidence="3 4">CECT 8803</strain>
    </source>
</reference>
<dbReference type="NCBIfam" id="TIGR00976">
    <property type="entry name" value="CocE_NonD"/>
    <property type="match status" value="1"/>
</dbReference>
<dbReference type="EMBL" id="JACHXA010000002">
    <property type="protein sequence ID" value="MBB3064887.1"/>
    <property type="molecule type" value="Genomic_DNA"/>
</dbReference>
<dbReference type="Pfam" id="PF02129">
    <property type="entry name" value="Peptidase_S15"/>
    <property type="match status" value="1"/>
</dbReference>
<evidence type="ECO:0000259" key="2">
    <source>
        <dbReference type="SMART" id="SM00939"/>
    </source>
</evidence>
<dbReference type="InterPro" id="IPR013736">
    <property type="entry name" value="Xaa-Pro_dipept_C"/>
</dbReference>
<dbReference type="PANTHER" id="PTHR43056">
    <property type="entry name" value="PEPTIDASE S9 PROLYL OLIGOPEPTIDASE"/>
    <property type="match status" value="1"/>
</dbReference>
<dbReference type="SUPFAM" id="SSF49785">
    <property type="entry name" value="Galactose-binding domain-like"/>
    <property type="match status" value="1"/>
</dbReference>
<dbReference type="Proteomes" id="UP000581135">
    <property type="component" value="Unassembled WGS sequence"/>
</dbReference>
<dbReference type="Gene3D" id="2.60.120.260">
    <property type="entry name" value="Galactose-binding domain-like"/>
    <property type="match status" value="1"/>
</dbReference>
<proteinExistence type="predicted"/>
<dbReference type="InterPro" id="IPR005674">
    <property type="entry name" value="CocE/Ser_esterase"/>
</dbReference>
<dbReference type="GO" id="GO:0008239">
    <property type="term" value="F:dipeptidyl-peptidase activity"/>
    <property type="evidence" value="ECO:0007669"/>
    <property type="project" value="InterPro"/>
</dbReference>
<dbReference type="Gene3D" id="1.10.3020.10">
    <property type="entry name" value="alpha-amino acid ester hydrolase ( Helical cap domain)"/>
    <property type="match status" value="1"/>
</dbReference>
<dbReference type="InterPro" id="IPR008979">
    <property type="entry name" value="Galactose-bd-like_sf"/>
</dbReference>
<sequence>MSGNAVASHDVLENVWIEMDDGCRLAARIWRPRGADVAPVPAILEFLPYRKRDGTAQRDETNYPTFAQAGYAGVRVDMRGNGESDGLMTDEYTQQEWDDAVAVIHWIAAQPWCSGKVGMMGISWGGFNALQVAALAPEPLKAVIALSTTVDRYNDDIHYKNGCLLNSNLSWAASMLSRSSRPPDPLLVGERWREMWRERLENLPPLVAIWFGHPHRDAYWKHGSICEDYGALKAAALVIGGWADGYKNAPPAAVAGLGGVAKAINGPWIHKYPHFAYPHPRIDFFAEALRWWDRWLKEEDNGAESLPAYRAYITQAVRPTRWRERDPGRWVGEQTWPSDNIEPFSLFLNRDGSLSDEGGSQVSVSLKSPQDLGLECGEYFSVAPDGQLPGDQRIDGGGSLLFQSDVLVAPLEILGRPFLTLKVAIDAAVGNLIIRLIDLAPDGAAHRVSWGVLNLTHRRGNETPEPMVPGQVEDLQIVLDECGHRFLAGHRLQLAISTAYWPLIQPPPTAVTATLELGAAARLTLPCRTVCDDRYDFEEPELPPVPTYKICEPKQNRRWIERDLNSNVTRYCILEDSGVEELPDHGLLQQEVRRETWSISPEDPTTATADLHFTSWRKRGDWEVRTEIQVEATTDGELFVFDTTLEAYEGDREVLVRRWRDTIPRLLL</sequence>
<dbReference type="Pfam" id="PF08530">
    <property type="entry name" value="PepX_C"/>
    <property type="match status" value="1"/>
</dbReference>
<dbReference type="RefSeq" id="WP_183415676.1">
    <property type="nucleotide sequence ID" value="NZ_JACHXA010000002.1"/>
</dbReference>
<dbReference type="PANTHER" id="PTHR43056:SF10">
    <property type="entry name" value="COCE_NOND FAMILY, PUTATIVE (AFU_ORTHOLOGUE AFUA_7G00600)-RELATED"/>
    <property type="match status" value="1"/>
</dbReference>
<evidence type="ECO:0000256" key="1">
    <source>
        <dbReference type="ARBA" id="ARBA00022801"/>
    </source>
</evidence>
<dbReference type="AlphaFoldDB" id="A0A839SPQ9"/>
<dbReference type="SMART" id="SM00939">
    <property type="entry name" value="PepX_C"/>
    <property type="match status" value="1"/>
</dbReference>
<dbReference type="InterPro" id="IPR000383">
    <property type="entry name" value="Xaa-Pro-like_dom"/>
</dbReference>
<keyword evidence="1" id="KW-0378">Hydrolase</keyword>
<dbReference type="Gene3D" id="3.40.50.1820">
    <property type="entry name" value="alpha/beta hydrolase"/>
    <property type="match status" value="1"/>
</dbReference>
<accession>A0A839SPQ9</accession>
<comment type="caution">
    <text evidence="3">The sequence shown here is derived from an EMBL/GenBank/DDBJ whole genome shotgun (WGS) entry which is preliminary data.</text>
</comment>
<dbReference type="SUPFAM" id="SSF53474">
    <property type="entry name" value="alpha/beta-Hydrolases"/>
    <property type="match status" value="1"/>
</dbReference>
<name>A0A839SPQ9_9PROT</name>
<organism evidence="3 4">
    <name type="scientific">Limibacillus halophilus</name>
    <dbReference type="NCBI Taxonomy" id="1579333"/>
    <lineage>
        <taxon>Bacteria</taxon>
        <taxon>Pseudomonadati</taxon>
        <taxon>Pseudomonadota</taxon>
        <taxon>Alphaproteobacteria</taxon>
        <taxon>Rhodospirillales</taxon>
        <taxon>Rhodovibrionaceae</taxon>
        <taxon>Limibacillus</taxon>
    </lineage>
</organism>
<evidence type="ECO:0000313" key="3">
    <source>
        <dbReference type="EMBL" id="MBB3064887.1"/>
    </source>
</evidence>
<keyword evidence="4" id="KW-1185">Reference proteome</keyword>
<gene>
    <name evidence="3" type="ORF">FHR98_001159</name>
</gene>
<dbReference type="InterPro" id="IPR050585">
    <property type="entry name" value="Xaa-Pro_dipeptidyl-ppase/CocE"/>
</dbReference>
<protein>
    <recommendedName>
        <fullName evidence="2">Xaa-Pro dipeptidyl-peptidase C-terminal domain-containing protein</fullName>
    </recommendedName>
</protein>
<dbReference type="InterPro" id="IPR029058">
    <property type="entry name" value="AB_hydrolase_fold"/>
</dbReference>